<dbReference type="RefSeq" id="WP_006889353.1">
    <property type="nucleotide sequence ID" value="NZ_JH109152.1"/>
</dbReference>
<accession>G3ITG1</accession>
<gene>
    <name evidence="2" type="ORF">Mettu_0130</name>
</gene>
<dbReference type="eggNOG" id="COG1451">
    <property type="taxonomic scope" value="Bacteria"/>
</dbReference>
<dbReference type="InterPro" id="IPR053136">
    <property type="entry name" value="UTP_pyrophosphatase-like"/>
</dbReference>
<dbReference type="Pfam" id="PF01863">
    <property type="entry name" value="YgjP-like"/>
    <property type="match status" value="1"/>
</dbReference>
<proteinExistence type="predicted"/>
<dbReference type="PANTHER" id="PTHR30399:SF1">
    <property type="entry name" value="UTP PYROPHOSPHATASE"/>
    <property type="match status" value="1"/>
</dbReference>
<dbReference type="Proteomes" id="UP000004664">
    <property type="component" value="Unassembled WGS sequence"/>
</dbReference>
<dbReference type="PANTHER" id="PTHR30399">
    <property type="entry name" value="UNCHARACTERIZED PROTEIN YGJP"/>
    <property type="match status" value="1"/>
</dbReference>
<protein>
    <recommendedName>
        <fullName evidence="1">YgjP-like metallopeptidase domain-containing protein</fullName>
    </recommendedName>
</protein>
<name>G3ITG1_METTV</name>
<organism evidence="2 3">
    <name type="scientific">Methylobacter tundripaludum (strain ATCC BAA-1195 / DSM 17260 / SV96)</name>
    <dbReference type="NCBI Taxonomy" id="697282"/>
    <lineage>
        <taxon>Bacteria</taxon>
        <taxon>Pseudomonadati</taxon>
        <taxon>Pseudomonadota</taxon>
        <taxon>Gammaproteobacteria</taxon>
        <taxon>Methylococcales</taxon>
        <taxon>Methylococcaceae</taxon>
        <taxon>Methylobacter</taxon>
    </lineage>
</organism>
<sequence length="238" mass="28468">MVTQIRLGDIAVDVVLKDIKNIHLSVYPPTGKVRIAAPLRMDLDTIRVFAITKLGWIKSQQQKLREQQRETPREYLDRESHYVWGKRYLLQLVEKDAAPEVELKHNKMRLQIRPASSDIRKQEILEAWYRERLKEAVPALIDKWEPLIGVKVERFFVQRMKTKWGSCRPSSKSIRLNTELAKKPRECLEYIVVHEMVHLLEPTHNIRFVTLMDRFMPKWRFYKDELNKLPVRHESWAY</sequence>
<evidence type="ECO:0000259" key="1">
    <source>
        <dbReference type="Pfam" id="PF01863"/>
    </source>
</evidence>
<dbReference type="HOGENOM" id="CLU_065947_1_1_6"/>
<evidence type="ECO:0000313" key="3">
    <source>
        <dbReference type="Proteomes" id="UP000004664"/>
    </source>
</evidence>
<evidence type="ECO:0000313" key="2">
    <source>
        <dbReference type="EMBL" id="EGW21371.1"/>
    </source>
</evidence>
<feature type="domain" description="YgjP-like metallopeptidase" evidence="1">
    <location>
        <begin position="24"/>
        <end position="228"/>
    </location>
</feature>
<dbReference type="AlphaFoldDB" id="G3ITG1"/>
<dbReference type="EMBL" id="JH109152">
    <property type="protein sequence ID" value="EGW21371.1"/>
    <property type="molecule type" value="Genomic_DNA"/>
</dbReference>
<dbReference type="InterPro" id="IPR002725">
    <property type="entry name" value="YgjP-like_metallopeptidase"/>
</dbReference>
<dbReference type="OrthoDB" id="9811177at2"/>
<dbReference type="Gene3D" id="3.30.2010.10">
    <property type="entry name" value="Metalloproteases ('zincins'), catalytic domain"/>
    <property type="match status" value="1"/>
</dbReference>
<dbReference type="CDD" id="cd07344">
    <property type="entry name" value="M48_yhfN_like"/>
    <property type="match status" value="1"/>
</dbReference>
<reference evidence="2 3" key="1">
    <citation type="submission" date="2011-06" db="EMBL/GenBank/DDBJ databases">
        <title>Genomic sequence of Methylobacter tundripaludum SV96.</title>
        <authorList>
            <consortium name="US DOE Joint Genome Institute"/>
            <person name="Lucas S."/>
            <person name="Han J."/>
            <person name="Lapidus A."/>
            <person name="Cheng J.-F."/>
            <person name="Goodwin L."/>
            <person name="Pitluck S."/>
            <person name="Held B."/>
            <person name="Detter J.C."/>
            <person name="Han C."/>
            <person name="Tapia R."/>
            <person name="Land M."/>
            <person name="Hauser L."/>
            <person name="Kyrpides N."/>
            <person name="Ivanova N."/>
            <person name="Ovchinnikova G."/>
            <person name="Pagani I."/>
            <person name="Klotz M.G."/>
            <person name="Dispirito A.A."/>
            <person name="Murrell J.C."/>
            <person name="Dunfield P."/>
            <person name="Kalyuzhnaya M.G."/>
            <person name="Svenning M."/>
            <person name="Trotsenko Y.A."/>
            <person name="Stein L.Y."/>
            <person name="Woyke T."/>
        </authorList>
    </citation>
    <scope>NUCLEOTIDE SEQUENCE [LARGE SCALE GENOMIC DNA]</scope>
    <source>
        <strain evidence="3">ATCC BAA-1195 / DSM 17260 / SV96</strain>
    </source>
</reference>
<dbReference type="STRING" id="697282.Mettu_0130"/>
<keyword evidence="3" id="KW-1185">Reference proteome</keyword>